<keyword evidence="5 9" id="KW-0732">Signal</keyword>
<feature type="domain" description="TonB-dependent receptor plug" evidence="10">
    <location>
        <begin position="48"/>
        <end position="173"/>
    </location>
</feature>
<feature type="chain" id="PRO_5017963414" evidence="9">
    <location>
        <begin position="22"/>
        <end position="1003"/>
    </location>
</feature>
<dbReference type="AlphaFoldDB" id="A0A3G8ZD45"/>
<dbReference type="NCBIfam" id="TIGR04056">
    <property type="entry name" value="OMP_RagA_SusC"/>
    <property type="match status" value="1"/>
</dbReference>
<proteinExistence type="inferred from homology"/>
<evidence type="ECO:0000259" key="10">
    <source>
        <dbReference type="Pfam" id="PF07715"/>
    </source>
</evidence>
<keyword evidence="6 8" id="KW-0472">Membrane</keyword>
<evidence type="ECO:0000256" key="4">
    <source>
        <dbReference type="ARBA" id="ARBA00022692"/>
    </source>
</evidence>
<evidence type="ECO:0000256" key="2">
    <source>
        <dbReference type="ARBA" id="ARBA00022448"/>
    </source>
</evidence>
<evidence type="ECO:0000256" key="6">
    <source>
        <dbReference type="ARBA" id="ARBA00023136"/>
    </source>
</evidence>
<dbReference type="InterPro" id="IPR012910">
    <property type="entry name" value="Plug_dom"/>
</dbReference>
<evidence type="ECO:0000313" key="12">
    <source>
        <dbReference type="Proteomes" id="UP000272316"/>
    </source>
</evidence>
<dbReference type="SUPFAM" id="SSF56935">
    <property type="entry name" value="Porins"/>
    <property type="match status" value="1"/>
</dbReference>
<dbReference type="NCBIfam" id="TIGR04057">
    <property type="entry name" value="SusC_RagA_signa"/>
    <property type="match status" value="1"/>
</dbReference>
<dbReference type="GO" id="GO:0044718">
    <property type="term" value="P:siderophore transmembrane transport"/>
    <property type="evidence" value="ECO:0007669"/>
    <property type="project" value="TreeGrafter"/>
</dbReference>
<dbReference type="GO" id="GO:0009279">
    <property type="term" value="C:cell outer membrane"/>
    <property type="evidence" value="ECO:0007669"/>
    <property type="project" value="UniProtKB-SubCell"/>
</dbReference>
<protein>
    <submittedName>
        <fullName evidence="11">SusC/RagA family TonB-linked outer membrane protein</fullName>
    </submittedName>
</protein>
<dbReference type="Proteomes" id="UP000272316">
    <property type="component" value="Chromosome"/>
</dbReference>
<dbReference type="PROSITE" id="PS52016">
    <property type="entry name" value="TONB_DEPENDENT_REC_3"/>
    <property type="match status" value="1"/>
</dbReference>
<dbReference type="InterPro" id="IPR023996">
    <property type="entry name" value="TonB-dep_OMP_SusC/RagA"/>
</dbReference>
<comment type="similarity">
    <text evidence="8">Belongs to the TonB-dependent receptor family.</text>
</comment>
<dbReference type="Gene3D" id="2.40.170.20">
    <property type="entry name" value="TonB-dependent receptor, beta-barrel domain"/>
    <property type="match status" value="1"/>
</dbReference>
<name>A0A3G8ZD45_9FLAO</name>
<keyword evidence="3 8" id="KW-1134">Transmembrane beta strand</keyword>
<keyword evidence="4 8" id="KW-0812">Transmembrane</keyword>
<dbReference type="RefSeq" id="WP_124985850.1">
    <property type="nucleotide sequence ID" value="NZ_CP034160.1"/>
</dbReference>
<dbReference type="KEGG" id="eva:EIB75_04420"/>
<dbReference type="PANTHER" id="PTHR30069">
    <property type="entry name" value="TONB-DEPENDENT OUTER MEMBRANE RECEPTOR"/>
    <property type="match status" value="1"/>
</dbReference>
<evidence type="ECO:0000256" key="8">
    <source>
        <dbReference type="PROSITE-ProRule" id="PRU01360"/>
    </source>
</evidence>
<gene>
    <name evidence="11" type="ORF">EIB75_04420</name>
</gene>
<feature type="signal peptide" evidence="9">
    <location>
        <begin position="1"/>
        <end position="21"/>
    </location>
</feature>
<dbReference type="InterPro" id="IPR036942">
    <property type="entry name" value="Beta-barrel_TonB_sf"/>
</dbReference>
<keyword evidence="2 8" id="KW-0813">Transport</keyword>
<dbReference type="InterPro" id="IPR039426">
    <property type="entry name" value="TonB-dep_rcpt-like"/>
</dbReference>
<dbReference type="Pfam" id="PF07715">
    <property type="entry name" value="Plug"/>
    <property type="match status" value="1"/>
</dbReference>
<evidence type="ECO:0000256" key="5">
    <source>
        <dbReference type="ARBA" id="ARBA00022729"/>
    </source>
</evidence>
<dbReference type="PANTHER" id="PTHR30069:SF29">
    <property type="entry name" value="HEMOGLOBIN AND HEMOGLOBIN-HAPTOGLOBIN-BINDING PROTEIN 1-RELATED"/>
    <property type="match status" value="1"/>
</dbReference>
<dbReference type="InterPro" id="IPR023997">
    <property type="entry name" value="TonB-dep_OMP_SusC/RagA_CS"/>
</dbReference>
<evidence type="ECO:0000256" key="3">
    <source>
        <dbReference type="ARBA" id="ARBA00022452"/>
    </source>
</evidence>
<accession>A0A3G8ZD45</accession>
<evidence type="ECO:0000256" key="7">
    <source>
        <dbReference type="ARBA" id="ARBA00023237"/>
    </source>
</evidence>
<dbReference type="InterPro" id="IPR037066">
    <property type="entry name" value="Plug_dom_sf"/>
</dbReference>
<evidence type="ECO:0000313" key="11">
    <source>
        <dbReference type="EMBL" id="AZI54537.1"/>
    </source>
</evidence>
<organism evidence="11 12">
    <name type="scientific">Epilithonimonas vandammei</name>
    <dbReference type="NCBI Taxonomy" id="2487072"/>
    <lineage>
        <taxon>Bacteria</taxon>
        <taxon>Pseudomonadati</taxon>
        <taxon>Bacteroidota</taxon>
        <taxon>Flavobacteriia</taxon>
        <taxon>Flavobacteriales</taxon>
        <taxon>Weeksellaceae</taxon>
        <taxon>Chryseobacterium group</taxon>
        <taxon>Epilithonimonas</taxon>
    </lineage>
</organism>
<dbReference type="EMBL" id="CP034160">
    <property type="protein sequence ID" value="AZI54537.1"/>
    <property type="molecule type" value="Genomic_DNA"/>
</dbReference>
<keyword evidence="7 8" id="KW-0998">Cell outer membrane</keyword>
<dbReference type="Gene3D" id="2.170.130.10">
    <property type="entry name" value="TonB-dependent receptor, plug domain"/>
    <property type="match status" value="1"/>
</dbReference>
<evidence type="ECO:0000256" key="9">
    <source>
        <dbReference type="SAM" id="SignalP"/>
    </source>
</evidence>
<evidence type="ECO:0000256" key="1">
    <source>
        <dbReference type="ARBA" id="ARBA00004571"/>
    </source>
</evidence>
<sequence>MKKLTTSVLAVVLSSSFAVVSAQKVQDTAKTQDIEGVVVTALGIKREKKSLGYSSQEIKGDDVSKVPTANFLSNLSGKVAGLEIRQGTNFGGSMNVVLRGFKSIGDSNQALFVVDGVPILNSNINSREQVTGRAGYDYGNTASDINPNDIESINVLKGAAATALYGSRAQNGAIIITTKKGSKRNKGIGVEYNSAFTVSSVDKETFAKYQTEYGQGYLGQGFGRYQGQPRVSFGHDASYGPKYDGSLVWQYDAFIPGSSTFGQRTSWEMAKNGPLSLFNTGTNSVNNISLNGGNDVATYRFSYGNTYATDIMPNSKLNKNNFAGNATYKFSDKLNASFYANYVTQRTMGRNSTGYGDNIMSNFRQWWATNVDLKEQQAFYNMSRQNYTWNIRSVTNIAPQYWDNIYFKLYENYQTDSRDRLAINASLNYDITPDINLLARVGRDGYTMKTEERRAVGSVAAIFGLNNVDQPSGYAVTNYNVSETNYDFIATYKKTIGEFNINALLGTNLNVQSFSSNAQSTSGGLVIPRLYTISNSYSSPALPVIFDTEKRIFGVFAQASLGYKGTYYLEGTVRRDQSSALPKDNNDYWYPSVSGSIVFSNLINQPWLSFGKLRAAYALVGSDTSADNLLFRYIAQNPFTSTMYSGSTLARNAEIKPQRLNNIELGANLEFFKNRIGFDVSWFRNRAFDQVINLPVTTSSGFINRVTNAGTLETKGFEISGHVTPVKSENFNWDISVNWSNPNTKVTELAEGIENIQLASLQGGVSINAPLGYDYGTIWGADFVYAPNGQKVVGENGAYLSTPSSDKNLGSYQAKWMGGLRNSFTYKNLSLSFLIDVKQGGKVFSLDQYYGYGTGLYPDSVGLNDLGNPIRNTIADGGGVILPGVMVDPTNPNNYLTNNIRLDKSQSSQVLGTDPPPAAFVYDASYVKLREVTISYKLPTSLIQSTFLRDLTLGVVGTNLWIIHKNLPYADPEAGLSSGNVQGYQSGPMPTTRNIAFTLKANF</sequence>
<comment type="subcellular location">
    <subcellularLocation>
        <location evidence="1 8">Cell outer membrane</location>
        <topology evidence="1 8">Multi-pass membrane protein</topology>
    </subcellularLocation>
</comment>
<dbReference type="GO" id="GO:0015344">
    <property type="term" value="F:siderophore uptake transmembrane transporter activity"/>
    <property type="evidence" value="ECO:0007669"/>
    <property type="project" value="TreeGrafter"/>
</dbReference>
<reference evidence="12" key="1">
    <citation type="submission" date="2018-11" db="EMBL/GenBank/DDBJ databases">
        <title>Proposal to divide the Flavobacteriaceae and reorganize its genera based on Amino Acid Identity values calculated from whole genome sequences.</title>
        <authorList>
            <person name="Nicholson A.C."/>
            <person name="Gulvik C.A."/>
            <person name="Whitney A.M."/>
            <person name="Sheth M."/>
            <person name="Batra D."/>
            <person name="Pryor J."/>
            <person name="Bernardet J.-F."/>
            <person name="Hugo C."/>
            <person name="Kampfer P."/>
            <person name="Newman J.D."/>
            <person name="McQuiston J.R."/>
        </authorList>
    </citation>
    <scope>NUCLEOTIDE SEQUENCE [LARGE SCALE GENOMIC DNA]</scope>
    <source>
        <strain evidence="12">H6466</strain>
    </source>
</reference>